<accession>A0ABT1C3B9</accession>
<dbReference type="PANTHER" id="PTHR30204">
    <property type="entry name" value="REDOX-CYCLING DRUG-SENSING TRANSCRIPTIONAL ACTIVATOR SOXR"/>
    <property type="match status" value="1"/>
</dbReference>
<proteinExistence type="predicted"/>
<dbReference type="SMART" id="SM00422">
    <property type="entry name" value="HTH_MERR"/>
    <property type="match status" value="1"/>
</dbReference>
<dbReference type="RefSeq" id="WP_252817029.1">
    <property type="nucleotide sequence ID" value="NZ_JAMXQS010000003.1"/>
</dbReference>
<keyword evidence="4" id="KW-1185">Reference proteome</keyword>
<feature type="domain" description="HTH merR-type" evidence="2">
    <location>
        <begin position="1"/>
        <end position="73"/>
    </location>
</feature>
<dbReference type="Gene3D" id="1.10.1660.10">
    <property type="match status" value="1"/>
</dbReference>
<dbReference type="InterPro" id="IPR047057">
    <property type="entry name" value="MerR_fam"/>
</dbReference>
<dbReference type="Pfam" id="PF13411">
    <property type="entry name" value="MerR_1"/>
    <property type="match status" value="1"/>
</dbReference>
<keyword evidence="1" id="KW-0238">DNA-binding</keyword>
<name>A0ABT1C3B9_9HYPH</name>
<evidence type="ECO:0000259" key="2">
    <source>
        <dbReference type="PROSITE" id="PS50937"/>
    </source>
</evidence>
<evidence type="ECO:0000256" key="1">
    <source>
        <dbReference type="ARBA" id="ARBA00023125"/>
    </source>
</evidence>
<sequence>MLKAVPIGEASRASGIKVPTIRYYEQIGLLPSPPRTEGNRRLYDGADLKRLRFIRHARELGFEIEPIRELLALAGEPDRPCEGADRIARAHLADIDHKIARLTALRLEVARMTECTHDSVSDCRVIEVLGDHGECLADKH</sequence>
<dbReference type="CDD" id="cd04785">
    <property type="entry name" value="HTH_CadR-PbrR-like"/>
    <property type="match status" value="1"/>
</dbReference>
<comment type="caution">
    <text evidence="3">The sequence shown here is derived from an EMBL/GenBank/DDBJ whole genome shotgun (WGS) entry which is preliminary data.</text>
</comment>
<dbReference type="SUPFAM" id="SSF46955">
    <property type="entry name" value="Putative DNA-binding domain"/>
    <property type="match status" value="1"/>
</dbReference>
<evidence type="ECO:0000313" key="3">
    <source>
        <dbReference type="EMBL" id="MCO6049315.1"/>
    </source>
</evidence>
<organism evidence="3 4">
    <name type="scientific">Mesorhizobium liriopis</name>
    <dbReference type="NCBI Taxonomy" id="2953882"/>
    <lineage>
        <taxon>Bacteria</taxon>
        <taxon>Pseudomonadati</taxon>
        <taxon>Pseudomonadota</taxon>
        <taxon>Alphaproteobacteria</taxon>
        <taxon>Hyphomicrobiales</taxon>
        <taxon>Phyllobacteriaceae</taxon>
        <taxon>Mesorhizobium</taxon>
    </lineage>
</organism>
<protein>
    <submittedName>
        <fullName evidence="3">Helix-turn-helix domain-containing protein</fullName>
    </submittedName>
</protein>
<reference evidence="3 4" key="1">
    <citation type="submission" date="2022-06" db="EMBL/GenBank/DDBJ databases">
        <title>Mesorhizobium sp. strain RP14 Genome sequencing and assembly.</title>
        <authorList>
            <person name="Kim I."/>
        </authorList>
    </citation>
    <scope>NUCLEOTIDE SEQUENCE [LARGE SCALE GENOMIC DNA]</scope>
    <source>
        <strain evidence="4">RP14(2022)</strain>
    </source>
</reference>
<dbReference type="EMBL" id="JAMXQS010000003">
    <property type="protein sequence ID" value="MCO6049315.1"/>
    <property type="molecule type" value="Genomic_DNA"/>
</dbReference>
<dbReference type="PRINTS" id="PR00040">
    <property type="entry name" value="HTHMERR"/>
</dbReference>
<dbReference type="Proteomes" id="UP001205906">
    <property type="component" value="Unassembled WGS sequence"/>
</dbReference>
<evidence type="ECO:0000313" key="4">
    <source>
        <dbReference type="Proteomes" id="UP001205906"/>
    </source>
</evidence>
<dbReference type="InterPro" id="IPR000551">
    <property type="entry name" value="MerR-type_HTH_dom"/>
</dbReference>
<dbReference type="InterPro" id="IPR009061">
    <property type="entry name" value="DNA-bd_dom_put_sf"/>
</dbReference>
<gene>
    <name evidence="3" type="ORF">NGM99_05865</name>
</gene>
<dbReference type="PROSITE" id="PS50937">
    <property type="entry name" value="HTH_MERR_2"/>
    <property type="match status" value="1"/>
</dbReference>
<dbReference type="PROSITE" id="PS00552">
    <property type="entry name" value="HTH_MERR_1"/>
    <property type="match status" value="1"/>
</dbReference>
<dbReference type="PANTHER" id="PTHR30204:SF92">
    <property type="entry name" value="HTH-TYPE TRANSCRIPTIONAL REGULATOR ZNTR"/>
    <property type="match status" value="1"/>
</dbReference>